<keyword evidence="10" id="KW-1278">Translocase</keyword>
<dbReference type="PROSITE" id="PS00211">
    <property type="entry name" value="ABC_TRANSPORTER_1"/>
    <property type="match status" value="1"/>
</dbReference>
<keyword evidence="7" id="KW-0547">Nucleotide-binding</keyword>
<dbReference type="PROSITE" id="PS50893">
    <property type="entry name" value="ABC_TRANSPORTER_2"/>
    <property type="match status" value="1"/>
</dbReference>
<dbReference type="PANTHER" id="PTHR43776">
    <property type="entry name" value="TRANSPORT ATP-BINDING PROTEIN"/>
    <property type="match status" value="1"/>
</dbReference>
<keyword evidence="5" id="KW-0997">Cell inner membrane</keyword>
<evidence type="ECO:0000259" key="17">
    <source>
        <dbReference type="PROSITE" id="PS50893"/>
    </source>
</evidence>
<dbReference type="SMART" id="SM00382">
    <property type="entry name" value="AAA"/>
    <property type="match status" value="1"/>
</dbReference>
<comment type="subunit">
    <text evidence="2">The complex is composed of two ATP-binding proteins (GsiA), two transmembrane proteins (GsiC and GsiD) and a solute-binding protein (GsiB).</text>
</comment>
<comment type="catalytic activity">
    <reaction evidence="16">
        <text>glutathione(out) + ATP + H2O = glutathione(in) + ADP + phosphate + H(+)</text>
        <dbReference type="Rhea" id="RHEA:29791"/>
        <dbReference type="ChEBI" id="CHEBI:15377"/>
        <dbReference type="ChEBI" id="CHEBI:15378"/>
        <dbReference type="ChEBI" id="CHEBI:30616"/>
        <dbReference type="ChEBI" id="CHEBI:43474"/>
        <dbReference type="ChEBI" id="CHEBI:57925"/>
        <dbReference type="ChEBI" id="CHEBI:456216"/>
        <dbReference type="EC" id="7.4.2.10"/>
    </reaction>
</comment>
<dbReference type="GO" id="GO:0005886">
    <property type="term" value="C:plasma membrane"/>
    <property type="evidence" value="ECO:0007669"/>
    <property type="project" value="UniProtKB-SubCell"/>
</dbReference>
<dbReference type="Pfam" id="PF00005">
    <property type="entry name" value="ABC_tran"/>
    <property type="match status" value="1"/>
</dbReference>
<dbReference type="GO" id="GO:0016887">
    <property type="term" value="F:ATP hydrolysis activity"/>
    <property type="evidence" value="ECO:0007669"/>
    <property type="project" value="InterPro"/>
</dbReference>
<dbReference type="GO" id="GO:0055085">
    <property type="term" value="P:transmembrane transport"/>
    <property type="evidence" value="ECO:0007669"/>
    <property type="project" value="UniProtKB-ARBA"/>
</dbReference>
<dbReference type="EC" id="7.4.2.10" evidence="14"/>
<comment type="subcellular location">
    <subcellularLocation>
        <location evidence="1">Cell inner membrane</location>
    </subcellularLocation>
</comment>
<keyword evidence="3" id="KW-0813">Transport</keyword>
<dbReference type="RefSeq" id="WP_132875029.1">
    <property type="nucleotide sequence ID" value="NZ_SLXQ01000001.1"/>
</dbReference>
<dbReference type="AlphaFoldDB" id="A0A4R2R180"/>
<comment type="caution">
    <text evidence="18">The sequence shown here is derived from an EMBL/GenBank/DDBJ whole genome shotgun (WGS) entry which is preliminary data.</text>
</comment>
<evidence type="ECO:0000256" key="2">
    <source>
        <dbReference type="ARBA" id="ARBA00011469"/>
    </source>
</evidence>
<evidence type="ECO:0000256" key="1">
    <source>
        <dbReference type="ARBA" id="ARBA00004533"/>
    </source>
</evidence>
<keyword evidence="9 18" id="KW-0067">ATP-binding</keyword>
<evidence type="ECO:0000256" key="6">
    <source>
        <dbReference type="ARBA" id="ARBA00022737"/>
    </source>
</evidence>
<evidence type="ECO:0000256" key="4">
    <source>
        <dbReference type="ARBA" id="ARBA00022475"/>
    </source>
</evidence>
<dbReference type="InterPro" id="IPR003439">
    <property type="entry name" value="ABC_transporter-like_ATP-bd"/>
</dbReference>
<dbReference type="InterPro" id="IPR013563">
    <property type="entry name" value="Oligopep_ABC_C"/>
</dbReference>
<dbReference type="Pfam" id="PF08352">
    <property type="entry name" value="oligo_HPY"/>
    <property type="match status" value="1"/>
</dbReference>
<gene>
    <name evidence="18" type="ORF">EV191_101373</name>
</gene>
<evidence type="ECO:0000256" key="10">
    <source>
        <dbReference type="ARBA" id="ARBA00022967"/>
    </source>
</evidence>
<evidence type="ECO:0000313" key="19">
    <source>
        <dbReference type="Proteomes" id="UP000294911"/>
    </source>
</evidence>
<dbReference type="InterPro" id="IPR003593">
    <property type="entry name" value="AAA+_ATPase"/>
</dbReference>
<dbReference type="PANTHER" id="PTHR43776:SF15">
    <property type="entry name" value="GLUTATHIONE IMPORT ATP-BINDING PROTEIN GSIA"/>
    <property type="match status" value="1"/>
</dbReference>
<evidence type="ECO:0000256" key="12">
    <source>
        <dbReference type="ARBA" id="ARBA00037530"/>
    </source>
</evidence>
<dbReference type="CDD" id="cd03257">
    <property type="entry name" value="ABC_NikE_OppD_transporters"/>
    <property type="match status" value="1"/>
</dbReference>
<evidence type="ECO:0000256" key="14">
    <source>
        <dbReference type="ARBA" id="ARBA00039050"/>
    </source>
</evidence>
<keyword evidence="6" id="KW-0677">Repeat</keyword>
<sequence length="347" mass="37640">MTASDTDPLVRVRGLNVTFAQKRLLGPTRSVRAVHDIDFDIGRGETLGLVGESGSGKSTTGRALLRLVPVESGSVQLAGQELTKLRGGELRKLRAAMQMVFQDPYSSLDPSTTVGASITEPFRVHQGLSRNQAWPRVLELLELVGLPASHANRYPYEFSGGQRQRIAIARALALHPKLIVCDEAVSALDVSTQNQVINLLEELRAEFELSYLFIAHDLAVVRHIAHRVAVMYLGRLVEVGPAERVYERPAHPYTEALLSAIPVPNPQRAGERERIVLHGDLPDPADPPAGCPFQNRCGYAMDICRESMPPMTEVADGGTVACHLQTTGPRLAGAVLRDANLSVGSGQ</sequence>
<dbReference type="GO" id="GO:0005524">
    <property type="term" value="F:ATP binding"/>
    <property type="evidence" value="ECO:0007669"/>
    <property type="project" value="UniProtKB-KW"/>
</dbReference>
<dbReference type="EMBL" id="SLXQ01000001">
    <property type="protein sequence ID" value="TCP56430.1"/>
    <property type="molecule type" value="Genomic_DNA"/>
</dbReference>
<dbReference type="FunFam" id="3.40.50.300:FF:000016">
    <property type="entry name" value="Oligopeptide ABC transporter ATP-binding component"/>
    <property type="match status" value="1"/>
</dbReference>
<evidence type="ECO:0000256" key="3">
    <source>
        <dbReference type="ARBA" id="ARBA00022448"/>
    </source>
</evidence>
<keyword evidence="11" id="KW-0472">Membrane</keyword>
<dbReference type="Proteomes" id="UP000294911">
    <property type="component" value="Unassembled WGS sequence"/>
</dbReference>
<evidence type="ECO:0000256" key="15">
    <source>
        <dbReference type="ARBA" id="ARBA00041187"/>
    </source>
</evidence>
<dbReference type="InterPro" id="IPR050319">
    <property type="entry name" value="ABC_transp_ATP-bind"/>
</dbReference>
<evidence type="ECO:0000256" key="16">
    <source>
        <dbReference type="ARBA" id="ARBA00047640"/>
    </source>
</evidence>
<keyword evidence="19" id="KW-1185">Reference proteome</keyword>
<dbReference type="InterPro" id="IPR017871">
    <property type="entry name" value="ABC_transporter-like_CS"/>
</dbReference>
<evidence type="ECO:0000256" key="5">
    <source>
        <dbReference type="ARBA" id="ARBA00022519"/>
    </source>
</evidence>
<dbReference type="SUPFAM" id="SSF52540">
    <property type="entry name" value="P-loop containing nucleoside triphosphate hydrolases"/>
    <property type="match status" value="1"/>
</dbReference>
<dbReference type="NCBIfam" id="TIGR01727">
    <property type="entry name" value="oligo_HPY"/>
    <property type="match status" value="1"/>
</dbReference>
<comment type="similarity">
    <text evidence="13">Belongs to the ABC transporter superfamily. Glutathione importer (TC 3.A.1.5.11) family.</text>
</comment>
<dbReference type="InterPro" id="IPR027417">
    <property type="entry name" value="P-loop_NTPase"/>
</dbReference>
<keyword evidence="8" id="KW-0378">Hydrolase</keyword>
<dbReference type="OrthoDB" id="2986442at2"/>
<reference evidence="18 19" key="1">
    <citation type="submission" date="2019-03" db="EMBL/GenBank/DDBJ databases">
        <title>Genomic Encyclopedia of Type Strains, Phase IV (KMG-IV): sequencing the most valuable type-strain genomes for metagenomic binning, comparative biology and taxonomic classification.</title>
        <authorList>
            <person name="Goeker M."/>
        </authorList>
    </citation>
    <scope>NUCLEOTIDE SEQUENCE [LARGE SCALE GENOMIC DNA]</scope>
    <source>
        <strain evidence="18 19">DSM 45765</strain>
    </source>
</reference>
<dbReference type="Gene3D" id="3.40.50.300">
    <property type="entry name" value="P-loop containing nucleotide triphosphate hydrolases"/>
    <property type="match status" value="1"/>
</dbReference>
<evidence type="ECO:0000256" key="8">
    <source>
        <dbReference type="ARBA" id="ARBA00022801"/>
    </source>
</evidence>
<organism evidence="18 19">
    <name type="scientific">Tamaricihabitans halophyticus</name>
    <dbReference type="NCBI Taxonomy" id="1262583"/>
    <lineage>
        <taxon>Bacteria</taxon>
        <taxon>Bacillati</taxon>
        <taxon>Actinomycetota</taxon>
        <taxon>Actinomycetes</taxon>
        <taxon>Pseudonocardiales</taxon>
        <taxon>Pseudonocardiaceae</taxon>
        <taxon>Tamaricihabitans</taxon>
    </lineage>
</organism>
<comment type="function">
    <text evidence="12">Part of the ABC transporter complex GsiABCD involved in glutathione import. Responsible for energy coupling to the transport system.</text>
</comment>
<feature type="domain" description="ABC transporter" evidence="17">
    <location>
        <begin position="12"/>
        <end position="258"/>
    </location>
</feature>
<evidence type="ECO:0000313" key="18">
    <source>
        <dbReference type="EMBL" id="TCP56430.1"/>
    </source>
</evidence>
<accession>A0A4R2R180</accession>
<dbReference type="GO" id="GO:0015833">
    <property type="term" value="P:peptide transport"/>
    <property type="evidence" value="ECO:0007669"/>
    <property type="project" value="InterPro"/>
</dbReference>
<evidence type="ECO:0000256" key="11">
    <source>
        <dbReference type="ARBA" id="ARBA00023136"/>
    </source>
</evidence>
<keyword evidence="4" id="KW-1003">Cell membrane</keyword>
<evidence type="ECO:0000256" key="9">
    <source>
        <dbReference type="ARBA" id="ARBA00022840"/>
    </source>
</evidence>
<evidence type="ECO:0000256" key="7">
    <source>
        <dbReference type="ARBA" id="ARBA00022741"/>
    </source>
</evidence>
<protein>
    <recommendedName>
        <fullName evidence="15">Glutathione import ATP-binding protein GsiA</fullName>
        <ecNumber evidence="14">7.4.2.10</ecNumber>
    </recommendedName>
</protein>
<proteinExistence type="inferred from homology"/>
<name>A0A4R2R180_9PSEU</name>
<evidence type="ECO:0000256" key="13">
    <source>
        <dbReference type="ARBA" id="ARBA00038416"/>
    </source>
</evidence>